<keyword evidence="4" id="KW-0067">ATP-binding</keyword>
<accession>A0A7M5TV01</accession>
<dbReference type="RefSeq" id="XP_066916374.1">
    <property type="nucleotide sequence ID" value="XM_067060273.1"/>
</dbReference>
<keyword evidence="2" id="KW-0547">Nucleotide-binding</keyword>
<dbReference type="Gene3D" id="1.10.8.60">
    <property type="match status" value="1"/>
</dbReference>
<dbReference type="GO" id="GO:0000077">
    <property type="term" value="P:DNA damage checkpoint signaling"/>
    <property type="evidence" value="ECO:0007669"/>
    <property type="project" value="TreeGrafter"/>
</dbReference>
<keyword evidence="5" id="KW-0539">Nucleus</keyword>
<dbReference type="GeneID" id="136803529"/>
<evidence type="ECO:0000313" key="7">
    <source>
        <dbReference type="EnsemblMetazoa" id="CLYHEMP002318.1"/>
    </source>
</evidence>
<dbReference type="AlphaFoldDB" id="A0A7M5TV01"/>
<dbReference type="GO" id="GO:0033314">
    <property type="term" value="P:mitotic DNA replication checkpoint signaling"/>
    <property type="evidence" value="ECO:0007669"/>
    <property type="project" value="TreeGrafter"/>
</dbReference>
<evidence type="ECO:0000313" key="8">
    <source>
        <dbReference type="Proteomes" id="UP000594262"/>
    </source>
</evidence>
<reference evidence="7" key="1">
    <citation type="submission" date="2021-01" db="UniProtKB">
        <authorList>
            <consortium name="EnsemblMetazoa"/>
        </authorList>
    </citation>
    <scope>IDENTIFICATION</scope>
</reference>
<dbReference type="GO" id="GO:0006281">
    <property type="term" value="P:DNA repair"/>
    <property type="evidence" value="ECO:0007669"/>
    <property type="project" value="InterPro"/>
</dbReference>
<organism evidence="7 8">
    <name type="scientific">Clytia hemisphaerica</name>
    <dbReference type="NCBI Taxonomy" id="252671"/>
    <lineage>
        <taxon>Eukaryota</taxon>
        <taxon>Metazoa</taxon>
        <taxon>Cnidaria</taxon>
        <taxon>Hydrozoa</taxon>
        <taxon>Hydroidolina</taxon>
        <taxon>Leptothecata</taxon>
        <taxon>Obeliida</taxon>
        <taxon>Clytiidae</taxon>
        <taxon>Clytia</taxon>
    </lineage>
</organism>
<dbReference type="InterPro" id="IPR004582">
    <property type="entry name" value="Checkpoint_prot_Rad17_Rad24"/>
</dbReference>
<evidence type="ECO:0000256" key="4">
    <source>
        <dbReference type="ARBA" id="ARBA00022840"/>
    </source>
</evidence>
<evidence type="ECO:0000256" key="6">
    <source>
        <dbReference type="ARBA" id="ARBA00023306"/>
    </source>
</evidence>
<keyword evidence="6" id="KW-0131">Cell cycle</keyword>
<comment type="subcellular location">
    <subcellularLocation>
        <location evidence="1">Nucleus</location>
    </subcellularLocation>
</comment>
<evidence type="ECO:0000256" key="5">
    <source>
        <dbReference type="ARBA" id="ARBA00023242"/>
    </source>
</evidence>
<proteinExistence type="predicted"/>
<evidence type="ECO:0000256" key="1">
    <source>
        <dbReference type="ARBA" id="ARBA00004123"/>
    </source>
</evidence>
<protein>
    <submittedName>
        <fullName evidence="7">Uncharacterized protein</fullName>
    </submittedName>
</protein>
<dbReference type="OrthoDB" id="10265971at2759"/>
<keyword evidence="3" id="KW-0227">DNA damage</keyword>
<dbReference type="Proteomes" id="UP000594262">
    <property type="component" value="Unplaced"/>
</dbReference>
<dbReference type="GO" id="GO:0005524">
    <property type="term" value="F:ATP binding"/>
    <property type="evidence" value="ECO:0007669"/>
    <property type="project" value="UniProtKB-KW"/>
</dbReference>
<evidence type="ECO:0000256" key="3">
    <source>
        <dbReference type="ARBA" id="ARBA00022763"/>
    </source>
</evidence>
<dbReference type="PANTHER" id="PTHR12172">
    <property type="entry name" value="CELL CYCLE CHECKPOINT PROTEIN RAD17"/>
    <property type="match status" value="1"/>
</dbReference>
<name>A0A7M5TV01_9CNID</name>
<dbReference type="GO" id="GO:0005634">
    <property type="term" value="C:nucleus"/>
    <property type="evidence" value="ECO:0007669"/>
    <property type="project" value="UniProtKB-SubCell"/>
</dbReference>
<keyword evidence="8" id="KW-1185">Reference proteome</keyword>
<evidence type="ECO:0000256" key="2">
    <source>
        <dbReference type="ARBA" id="ARBA00022741"/>
    </source>
</evidence>
<dbReference type="GO" id="GO:0003689">
    <property type="term" value="F:DNA clamp loader activity"/>
    <property type="evidence" value="ECO:0007669"/>
    <property type="project" value="TreeGrafter"/>
</dbReference>
<dbReference type="GO" id="GO:0003682">
    <property type="term" value="F:chromatin binding"/>
    <property type="evidence" value="ECO:0007669"/>
    <property type="project" value="TreeGrafter"/>
</dbReference>
<dbReference type="PANTHER" id="PTHR12172:SF0">
    <property type="entry name" value="CELL CYCLE CHECKPOINT PROTEIN RAD17"/>
    <property type="match status" value="1"/>
</dbReference>
<dbReference type="EnsemblMetazoa" id="CLYHEMT002318.1">
    <property type="protein sequence ID" value="CLYHEMP002318.1"/>
    <property type="gene ID" value="CLYHEMG002318"/>
</dbReference>
<sequence length="385" mass="43729">MSDSNTDNFVNSLFPKKLINELNITNINFNPVAQTGMTKTMLKISTAESKENADLVIPSKDVLSLLATSSNGDIRACINSLQFYCTDRNSIPKLRKKQPVAKGKKTSSSSTKKDAQKIAGCIGEKDASLFLFRALGKVLYCKREDEYEDSEKSLPSHLTRSKRKKLIEIPEEIYENTQISSDNYALYLHQNYPEFFTNIDEVVTVSSNCSQADHIGNSWENKHLQDYSASICARGMMYANARPSSAGGQSGGWRPLHKPQWFDVFKTSNRNRKFVLDNFNGCHYSKQTLFTDIIPYIEKLRSHSTNGLIREISSFPLQRSQQQHTRKNLQALSNDRSDVFADATDSIEHYLTMASMRKKGDFHEFDDVSMNNVIDDVIEDFDDDF</sequence>